<dbReference type="Pfam" id="PF21530">
    <property type="entry name" value="Pif1_2B_dom"/>
    <property type="match status" value="1"/>
</dbReference>
<keyword evidence="1" id="KW-0067">ATP-binding</keyword>
<comment type="caution">
    <text evidence="5">The sequence shown here is derived from an EMBL/GenBank/DDBJ whole genome shotgun (WGS) entry which is preliminary data.</text>
</comment>
<organism evidence="5 6">
    <name type="scientific">Ranitomeya imitator</name>
    <name type="common">mimic poison frog</name>
    <dbReference type="NCBI Taxonomy" id="111125"/>
    <lineage>
        <taxon>Eukaryota</taxon>
        <taxon>Metazoa</taxon>
        <taxon>Chordata</taxon>
        <taxon>Craniata</taxon>
        <taxon>Vertebrata</taxon>
        <taxon>Euteleostomi</taxon>
        <taxon>Amphibia</taxon>
        <taxon>Batrachia</taxon>
        <taxon>Anura</taxon>
        <taxon>Neobatrachia</taxon>
        <taxon>Hyloidea</taxon>
        <taxon>Dendrobatidae</taxon>
        <taxon>Dendrobatinae</taxon>
        <taxon>Ranitomeya</taxon>
    </lineage>
</organism>
<keyword evidence="6" id="KW-1185">Reference proteome</keyword>
<dbReference type="InterPro" id="IPR049163">
    <property type="entry name" value="Pif1-like_2B_dom"/>
</dbReference>
<keyword evidence="1" id="KW-0233">DNA recombination</keyword>
<comment type="cofactor">
    <cofactor evidence="1">
        <name>Mg(2+)</name>
        <dbReference type="ChEBI" id="CHEBI:18420"/>
    </cofactor>
</comment>
<comment type="similarity">
    <text evidence="1">Belongs to the helicase family.</text>
</comment>
<comment type="catalytic activity">
    <reaction evidence="1">
        <text>ATP + H2O = ADP + phosphate + H(+)</text>
        <dbReference type="Rhea" id="RHEA:13065"/>
        <dbReference type="ChEBI" id="CHEBI:15377"/>
        <dbReference type="ChEBI" id="CHEBI:15378"/>
        <dbReference type="ChEBI" id="CHEBI:30616"/>
        <dbReference type="ChEBI" id="CHEBI:43474"/>
        <dbReference type="ChEBI" id="CHEBI:456216"/>
        <dbReference type="EC" id="5.6.2.3"/>
    </reaction>
</comment>
<evidence type="ECO:0000313" key="5">
    <source>
        <dbReference type="EMBL" id="CAJ0968289.1"/>
    </source>
</evidence>
<keyword evidence="1" id="KW-0234">DNA repair</keyword>
<evidence type="ECO:0000259" key="4">
    <source>
        <dbReference type="Pfam" id="PF21530"/>
    </source>
</evidence>
<keyword evidence="1" id="KW-0547">Nucleotide-binding</keyword>
<keyword evidence="1" id="KW-0378">Hydrolase</keyword>
<dbReference type="SUPFAM" id="SSF52540">
    <property type="entry name" value="P-loop containing nucleoside triphosphate hydrolases"/>
    <property type="match status" value="1"/>
</dbReference>
<evidence type="ECO:0000259" key="3">
    <source>
        <dbReference type="Pfam" id="PF05970"/>
    </source>
</evidence>
<feature type="domain" description="DNA helicase Pif1-like 2B" evidence="4">
    <location>
        <begin position="234"/>
        <end position="279"/>
    </location>
</feature>
<reference evidence="5" key="1">
    <citation type="submission" date="2023-07" db="EMBL/GenBank/DDBJ databases">
        <authorList>
            <person name="Stuckert A."/>
        </authorList>
    </citation>
    <scope>NUCLEOTIDE SEQUENCE</scope>
</reference>
<proteinExistence type="inferred from homology"/>
<dbReference type="InterPro" id="IPR027417">
    <property type="entry name" value="P-loop_NTPase"/>
</dbReference>
<dbReference type="EC" id="5.6.2.3" evidence="1"/>
<feature type="region of interest" description="Disordered" evidence="2">
    <location>
        <begin position="525"/>
        <end position="546"/>
    </location>
</feature>
<dbReference type="Gene3D" id="3.40.50.300">
    <property type="entry name" value="P-loop containing nucleotide triphosphate hydrolases"/>
    <property type="match status" value="1"/>
</dbReference>
<evidence type="ECO:0000256" key="1">
    <source>
        <dbReference type="RuleBase" id="RU363044"/>
    </source>
</evidence>
<dbReference type="Proteomes" id="UP001176940">
    <property type="component" value="Unassembled WGS sequence"/>
</dbReference>
<gene>
    <name evidence="5" type="ORF">RIMI_LOCUS22968109</name>
</gene>
<evidence type="ECO:0000313" key="6">
    <source>
        <dbReference type="Proteomes" id="UP001176940"/>
    </source>
</evidence>
<dbReference type="CDD" id="cd18809">
    <property type="entry name" value="SF1_C_RecD"/>
    <property type="match status" value="1"/>
</dbReference>
<dbReference type="Pfam" id="PF05970">
    <property type="entry name" value="PIF1"/>
    <property type="match status" value="1"/>
</dbReference>
<sequence length="546" mass="60634">MSFLNTGDQNCEQYSKCGRTSDLYRGATSFEDLRTVEGHTYETYILAAKAMRLLHDDSEWDKTIEEASLFRIPEPFGGIPIVVGGDFCQQAPVVLHGNRVSIVEAYVKSSPVWKSFKELKLIRNMRVNLDEVQFCEWLLTVGSGVEDGNQVDFVKLSKDILTHDVVKSIFGNDLNSLTPADLASRTALCPKNCDMLTVNEEVLKMLRGQTKSYFSVDNISSCETEEERAQYPIEFVHSLTPMGLPPHMLNLKKGCCVMLLRNLNPKKGLCNGTRLIVETLGTNLIDSSIFSGERRGQKVLIPRIPLDTSGNCDIPFKLTRKQFPLRLAYSMTITKSQGQTFDKIGVLLPNPVFTNGQLYTAFSRVTSCKAFRWWRSGVRMSNFRIPCAHVKTQRAICAVIPFIGGGGHLPGAARAQIECSAARGFRKMAAGCRACAQEVAAAIFPKPRCKLGFGKMAAATSCAHTRHPAAIFLKPRAAEHSIYARAAPGRWPPPPMKGMTAQIARCVFTWAQGIWKLDMRTPLRHQRKAGEEKSAVNTPTRPDQPD</sequence>
<protein>
    <recommendedName>
        <fullName evidence="1">ATP-dependent DNA helicase</fullName>
        <ecNumber evidence="1">5.6.2.3</ecNumber>
    </recommendedName>
</protein>
<dbReference type="PANTHER" id="PTHR10492:SF57">
    <property type="entry name" value="ATP-DEPENDENT DNA HELICASE"/>
    <property type="match status" value="1"/>
</dbReference>
<evidence type="ECO:0000256" key="2">
    <source>
        <dbReference type="SAM" id="MobiDB-lite"/>
    </source>
</evidence>
<dbReference type="PANTHER" id="PTHR10492">
    <property type="match status" value="1"/>
</dbReference>
<feature type="domain" description="DNA helicase Pif1-like DEAD-box helicase" evidence="3">
    <location>
        <begin position="73"/>
        <end position="147"/>
    </location>
</feature>
<dbReference type="EMBL" id="CAUEEQ010079124">
    <property type="protein sequence ID" value="CAJ0968289.1"/>
    <property type="molecule type" value="Genomic_DNA"/>
</dbReference>
<feature type="compositionally biased region" description="Polar residues" evidence="2">
    <location>
        <begin position="535"/>
        <end position="546"/>
    </location>
</feature>
<accession>A0ABN9MV29</accession>
<dbReference type="InterPro" id="IPR010285">
    <property type="entry name" value="DNA_helicase_pif1-like_DEAD"/>
</dbReference>
<keyword evidence="1" id="KW-0227">DNA damage</keyword>
<name>A0ABN9MV29_9NEOB</name>
<keyword evidence="1" id="KW-0347">Helicase</keyword>